<dbReference type="Pfam" id="PF13561">
    <property type="entry name" value="adh_short_C2"/>
    <property type="match status" value="1"/>
</dbReference>
<dbReference type="PANTHER" id="PTHR42760">
    <property type="entry name" value="SHORT-CHAIN DEHYDROGENASES/REDUCTASES FAMILY MEMBER"/>
    <property type="match status" value="1"/>
</dbReference>
<evidence type="ECO:0000256" key="1">
    <source>
        <dbReference type="ARBA" id="ARBA00006484"/>
    </source>
</evidence>
<keyword evidence="2" id="KW-0560">Oxidoreductase</keyword>
<evidence type="ECO:0000256" key="2">
    <source>
        <dbReference type="ARBA" id="ARBA00023002"/>
    </source>
</evidence>
<dbReference type="SMART" id="SM00822">
    <property type="entry name" value="PKS_KR"/>
    <property type="match status" value="1"/>
</dbReference>
<dbReference type="InterPro" id="IPR036291">
    <property type="entry name" value="NAD(P)-bd_dom_sf"/>
</dbReference>
<feature type="domain" description="Ketoreductase" evidence="3">
    <location>
        <begin position="6"/>
        <end position="187"/>
    </location>
</feature>
<evidence type="ECO:0000259" key="3">
    <source>
        <dbReference type="SMART" id="SM00822"/>
    </source>
</evidence>
<dbReference type="GO" id="GO:0016616">
    <property type="term" value="F:oxidoreductase activity, acting on the CH-OH group of donors, NAD or NADP as acceptor"/>
    <property type="evidence" value="ECO:0007669"/>
    <property type="project" value="TreeGrafter"/>
</dbReference>
<dbReference type="InterPro" id="IPR057326">
    <property type="entry name" value="KR_dom"/>
</dbReference>
<dbReference type="SUPFAM" id="SSF51735">
    <property type="entry name" value="NAD(P)-binding Rossmann-fold domains"/>
    <property type="match status" value="1"/>
</dbReference>
<dbReference type="Proteomes" id="UP000198992">
    <property type="component" value="Unassembled WGS sequence"/>
</dbReference>
<comment type="similarity">
    <text evidence="1">Belongs to the short-chain dehydrogenases/reductases (SDR) family.</text>
</comment>
<evidence type="ECO:0000313" key="4">
    <source>
        <dbReference type="EMBL" id="SEE10620.1"/>
    </source>
</evidence>
<name>A0A1H5G4I7_9BRAD</name>
<sequence>MELNGKVAIVTGAAQGIGVEIAALLARRGATVVLADIDERAVAAASRIGPKAVFVRLDVTSESSWIDLTKQVMERFRRINILVNNAGIFSGSTIVETGAEAFERMFRVNQLGVLLGMKSVAPLMKADDNPAIVNISSCVGMRGTTAQTAYAATKWAVRGMTKCAALEFAQQGIRVNSVHPGPIPTGINEDFLKERLEFLLSRIPLRRLGEPKDVAEAVAYFASEGAKYVTGAEISVDGGFAA</sequence>
<dbReference type="EMBL" id="FNTH01000001">
    <property type="protein sequence ID" value="SEE10620.1"/>
    <property type="molecule type" value="Genomic_DNA"/>
</dbReference>
<dbReference type="InterPro" id="IPR002347">
    <property type="entry name" value="SDR_fam"/>
</dbReference>
<organism evidence="4 5">
    <name type="scientific">Bradyrhizobium erythrophlei</name>
    <dbReference type="NCBI Taxonomy" id="1437360"/>
    <lineage>
        <taxon>Bacteria</taxon>
        <taxon>Pseudomonadati</taxon>
        <taxon>Pseudomonadota</taxon>
        <taxon>Alphaproteobacteria</taxon>
        <taxon>Hyphomicrobiales</taxon>
        <taxon>Nitrobacteraceae</taxon>
        <taxon>Bradyrhizobium</taxon>
    </lineage>
</organism>
<dbReference type="AlphaFoldDB" id="A0A1H5G4I7"/>
<dbReference type="RefSeq" id="WP_171948035.1">
    <property type="nucleotide sequence ID" value="NZ_FNTH01000001.1"/>
</dbReference>
<dbReference type="FunFam" id="3.40.50.720:FF:000084">
    <property type="entry name" value="Short-chain dehydrogenase reductase"/>
    <property type="match status" value="1"/>
</dbReference>
<dbReference type="InterPro" id="IPR020904">
    <property type="entry name" value="Sc_DH/Rdtase_CS"/>
</dbReference>
<accession>A0A1H5G4I7</accession>
<protein>
    <submittedName>
        <fullName evidence="4">3alpha(Or 20beta)-hydroxysteroid dehydrogenase</fullName>
    </submittedName>
</protein>
<dbReference type="PRINTS" id="PR00081">
    <property type="entry name" value="GDHRDH"/>
</dbReference>
<dbReference type="PRINTS" id="PR00080">
    <property type="entry name" value="SDRFAMILY"/>
</dbReference>
<evidence type="ECO:0000313" key="5">
    <source>
        <dbReference type="Proteomes" id="UP000198992"/>
    </source>
</evidence>
<dbReference type="PROSITE" id="PS00061">
    <property type="entry name" value="ADH_SHORT"/>
    <property type="match status" value="1"/>
</dbReference>
<reference evidence="4 5" key="1">
    <citation type="submission" date="2016-10" db="EMBL/GenBank/DDBJ databases">
        <authorList>
            <person name="de Groot N.N."/>
        </authorList>
    </citation>
    <scope>NUCLEOTIDE SEQUENCE [LARGE SCALE GENOMIC DNA]</scope>
    <source>
        <strain evidence="4 5">MT12</strain>
    </source>
</reference>
<dbReference type="PANTHER" id="PTHR42760:SF133">
    <property type="entry name" value="3-OXOACYL-[ACYL-CARRIER-PROTEIN] REDUCTASE"/>
    <property type="match status" value="1"/>
</dbReference>
<dbReference type="NCBIfam" id="NF005559">
    <property type="entry name" value="PRK07231.1"/>
    <property type="match status" value="1"/>
</dbReference>
<dbReference type="Gene3D" id="3.40.50.720">
    <property type="entry name" value="NAD(P)-binding Rossmann-like Domain"/>
    <property type="match status" value="1"/>
</dbReference>
<gene>
    <name evidence="4" type="ORF">SAMN05444164_6924</name>
</gene>
<proteinExistence type="inferred from homology"/>